<gene>
    <name evidence="5" type="ORF">K1I37_19195</name>
</gene>
<keyword evidence="3" id="KW-0067">ATP-binding</keyword>
<evidence type="ECO:0000259" key="4">
    <source>
        <dbReference type="SMART" id="SM00797"/>
    </source>
</evidence>
<dbReference type="EMBL" id="CP080467">
    <property type="protein sequence ID" value="UNO50956.1"/>
    <property type="molecule type" value="Genomic_DNA"/>
</dbReference>
<dbReference type="InterPro" id="IPR003778">
    <property type="entry name" value="CT_A_B"/>
</dbReference>
<dbReference type="Pfam" id="PF02626">
    <property type="entry name" value="CT_A_B"/>
    <property type="match status" value="1"/>
</dbReference>
<dbReference type="Gene3D" id="2.40.100.10">
    <property type="entry name" value="Cyclophilin-like"/>
    <property type="match status" value="1"/>
</dbReference>
<protein>
    <submittedName>
        <fullName evidence="5">Biotin-dependent carboxyltransferase family protein</fullName>
    </submittedName>
</protein>
<accession>A0A9E6ZNC3</accession>
<dbReference type="Proteomes" id="UP000829401">
    <property type="component" value="Chromosome"/>
</dbReference>
<reference evidence="6" key="1">
    <citation type="journal article" date="2022" name="G3 (Bethesda)">
        <title>Unveiling the complete genome sequence of Alicyclobacillus acidoterrestris DSM 3922T, a taint-producing strain.</title>
        <authorList>
            <person name="Leonardo I.C."/>
            <person name="Barreto Crespo M.T."/>
            <person name="Gaspar F.B."/>
        </authorList>
    </citation>
    <scope>NUCLEOTIDE SEQUENCE [LARGE SCALE GENOMIC DNA]</scope>
    <source>
        <strain evidence="6">DSM 3922</strain>
    </source>
</reference>
<dbReference type="AlphaFoldDB" id="A0A9E6ZNC3"/>
<evidence type="ECO:0000256" key="3">
    <source>
        <dbReference type="ARBA" id="ARBA00022840"/>
    </source>
</evidence>
<dbReference type="PANTHER" id="PTHR43309">
    <property type="entry name" value="5-OXOPROLINASE SUBUNIT C"/>
    <property type="match status" value="1"/>
</dbReference>
<dbReference type="GO" id="GO:0005524">
    <property type="term" value="F:ATP binding"/>
    <property type="evidence" value="ECO:0007669"/>
    <property type="project" value="UniProtKB-KW"/>
</dbReference>
<evidence type="ECO:0000256" key="2">
    <source>
        <dbReference type="ARBA" id="ARBA00022801"/>
    </source>
</evidence>
<evidence type="ECO:0000313" key="6">
    <source>
        <dbReference type="Proteomes" id="UP000829401"/>
    </source>
</evidence>
<dbReference type="InterPro" id="IPR052708">
    <property type="entry name" value="PxpC"/>
</dbReference>
<sequence length="333" mass="36597">MRVLHSGMLTTIQDLGRFGFQKYGVIVSGAMDAFALKVANVLVGNRENTAALEMTLLGPSLLFEEDCLIAITGFGMTGMIDDRVVPTWRPVYVRAGSTLTFKSTTDGCRAYLAVEGGFRVPMVMNSASTYLKAAIGGYEGRALRQGDVLQMGDAVERPLIAKGTLSVMARESRFAYPNWSVSKDMLPRYQGNPVLRVIPGGQFEDFTEASRKVLLGERFEVSSRSDRMGYRLSGPSLELTEQVELISEAVTAGTVQVPSDGNPIILLADRQTIGGYPKIAQVIQADLPIIAQVRPGQRVGFELVTLDQAQRWLREQHQNINRLKASLKHLSER</sequence>
<keyword evidence="1" id="KW-0547">Nucleotide-binding</keyword>
<dbReference type="PANTHER" id="PTHR43309:SF5">
    <property type="entry name" value="5-OXOPROLINASE SUBUNIT C"/>
    <property type="match status" value="1"/>
</dbReference>
<evidence type="ECO:0000313" key="5">
    <source>
        <dbReference type="EMBL" id="UNO50956.1"/>
    </source>
</evidence>
<keyword evidence="2" id="KW-0378">Hydrolase</keyword>
<evidence type="ECO:0000256" key="1">
    <source>
        <dbReference type="ARBA" id="ARBA00022741"/>
    </source>
</evidence>
<dbReference type="SMART" id="SM00797">
    <property type="entry name" value="AHS2"/>
    <property type="match status" value="1"/>
</dbReference>
<dbReference type="NCBIfam" id="TIGR00724">
    <property type="entry name" value="urea_amlyse_rel"/>
    <property type="match status" value="1"/>
</dbReference>
<proteinExistence type="predicted"/>
<dbReference type="KEGG" id="aaco:K1I37_19195"/>
<organism evidence="5 6">
    <name type="scientific">Alicyclobacillus acidoterrestris (strain ATCC 49025 / DSM 3922 / CIP 106132 / NCIMB 13137 / GD3B)</name>
    <dbReference type="NCBI Taxonomy" id="1356854"/>
    <lineage>
        <taxon>Bacteria</taxon>
        <taxon>Bacillati</taxon>
        <taxon>Bacillota</taxon>
        <taxon>Bacilli</taxon>
        <taxon>Bacillales</taxon>
        <taxon>Alicyclobacillaceae</taxon>
        <taxon>Alicyclobacillus</taxon>
    </lineage>
</organism>
<dbReference type="GO" id="GO:0016787">
    <property type="term" value="F:hydrolase activity"/>
    <property type="evidence" value="ECO:0007669"/>
    <property type="project" value="UniProtKB-KW"/>
</dbReference>
<dbReference type="InterPro" id="IPR029000">
    <property type="entry name" value="Cyclophilin-like_dom_sf"/>
</dbReference>
<feature type="domain" description="Carboxyltransferase" evidence="4">
    <location>
        <begin position="22"/>
        <end position="319"/>
    </location>
</feature>
<dbReference type="SUPFAM" id="SSF50891">
    <property type="entry name" value="Cyclophilin-like"/>
    <property type="match status" value="1"/>
</dbReference>
<name>A0A9E6ZNC3_ALIAG</name>
<keyword evidence="6" id="KW-1185">Reference proteome</keyword>